<keyword evidence="2" id="KW-1185">Reference proteome</keyword>
<accession>A0ABS9SP54</accession>
<evidence type="ECO:0008006" key="3">
    <source>
        <dbReference type="Google" id="ProtNLM"/>
    </source>
</evidence>
<reference evidence="1 2" key="1">
    <citation type="submission" date="2022-02" db="EMBL/GenBank/DDBJ databases">
        <authorList>
            <person name="Min J."/>
        </authorList>
    </citation>
    <scope>NUCLEOTIDE SEQUENCE [LARGE SCALE GENOMIC DNA]</scope>
    <source>
        <strain evidence="1 2">GR10-1</strain>
    </source>
</reference>
<comment type="caution">
    <text evidence="1">The sequence shown here is derived from an EMBL/GenBank/DDBJ whole genome shotgun (WGS) entry which is preliminary data.</text>
</comment>
<sequence>MAYIKLQADQIFDGYLFHENKVLVLQSDGTVEEIIAIEDAGGDAQKIPGILSPGFINCHCHLELSHLKDQIAENTGLAGFVRQVVQKEIFQKRSSSMLSTRLKQKC</sequence>
<evidence type="ECO:0000313" key="1">
    <source>
        <dbReference type="EMBL" id="MCH5600188.1"/>
    </source>
</evidence>
<dbReference type="RefSeq" id="WP_240832197.1">
    <property type="nucleotide sequence ID" value="NZ_JAKWBL010000004.1"/>
</dbReference>
<organism evidence="1 2">
    <name type="scientific">Niabella ginsengisoli</name>
    <dbReference type="NCBI Taxonomy" id="522298"/>
    <lineage>
        <taxon>Bacteria</taxon>
        <taxon>Pseudomonadati</taxon>
        <taxon>Bacteroidota</taxon>
        <taxon>Chitinophagia</taxon>
        <taxon>Chitinophagales</taxon>
        <taxon>Chitinophagaceae</taxon>
        <taxon>Niabella</taxon>
    </lineage>
</organism>
<name>A0ABS9SP54_9BACT</name>
<evidence type="ECO:0000313" key="2">
    <source>
        <dbReference type="Proteomes" id="UP001202248"/>
    </source>
</evidence>
<protein>
    <recommendedName>
        <fullName evidence="3">Amidohydrolase-related domain-containing protein</fullName>
    </recommendedName>
</protein>
<dbReference type="Proteomes" id="UP001202248">
    <property type="component" value="Unassembled WGS sequence"/>
</dbReference>
<dbReference type="Gene3D" id="3.20.20.140">
    <property type="entry name" value="Metal-dependent hydrolases"/>
    <property type="match status" value="1"/>
</dbReference>
<gene>
    <name evidence="1" type="ORF">MKP09_20825</name>
</gene>
<proteinExistence type="predicted"/>
<dbReference type="EMBL" id="JAKWBL010000004">
    <property type="protein sequence ID" value="MCH5600188.1"/>
    <property type="molecule type" value="Genomic_DNA"/>
</dbReference>